<evidence type="ECO:0000313" key="14">
    <source>
        <dbReference type="Proteomes" id="UP000398389"/>
    </source>
</evidence>
<dbReference type="InterPro" id="IPR027469">
    <property type="entry name" value="Cation_efflux_TMD_sf"/>
</dbReference>
<keyword evidence="6" id="KW-0812">Transmembrane</keyword>
<dbReference type="GO" id="GO:0008324">
    <property type="term" value="F:monoatomic cation transmembrane transporter activity"/>
    <property type="evidence" value="ECO:0007669"/>
    <property type="project" value="InterPro"/>
</dbReference>
<accession>A0A5E8B990</accession>
<keyword evidence="8" id="KW-0406">Ion transport</keyword>
<dbReference type="GO" id="GO:0005739">
    <property type="term" value="C:mitochondrion"/>
    <property type="evidence" value="ECO:0007669"/>
    <property type="project" value="UniProtKB-ARBA"/>
</dbReference>
<reference evidence="13 14" key="1">
    <citation type="submission" date="2019-09" db="EMBL/GenBank/DDBJ databases">
        <authorList>
            <person name="Brejova B."/>
        </authorList>
    </citation>
    <scope>NUCLEOTIDE SEQUENCE [LARGE SCALE GENOMIC DNA]</scope>
</reference>
<dbReference type="Pfam" id="PF01545">
    <property type="entry name" value="Cation_efflux"/>
    <property type="match status" value="1"/>
</dbReference>
<dbReference type="InterPro" id="IPR058533">
    <property type="entry name" value="Cation_efflux_TM"/>
</dbReference>
<feature type="domain" description="Cation efflux protein transmembrane" evidence="12">
    <location>
        <begin position="252"/>
        <end position="498"/>
    </location>
</feature>
<evidence type="ECO:0000256" key="11">
    <source>
        <dbReference type="SAM" id="MobiDB-lite"/>
    </source>
</evidence>
<keyword evidence="5" id="KW-0410">Iron transport</keyword>
<dbReference type="GO" id="GO:0006826">
    <property type="term" value="P:iron ion transport"/>
    <property type="evidence" value="ECO:0007669"/>
    <property type="project" value="UniProtKB-KW"/>
</dbReference>
<keyword evidence="14" id="KW-1185">Reference proteome</keyword>
<comment type="function">
    <text evidence="10">Mitochondrial metal transporter involved in mitochondrial iron accumulation.</text>
</comment>
<sequence length="609" mass="65369">MSLIRSHHHLSLARASCPVSTPLLRQLVAPTSSSSPGLSRGYGPTISTFGADIKTQTLYTISSQKKQLKNMFIETSPLKAQIQPQQLKPRIPPRTVTQLRIRLPLLFSSSLSGHAGIGARFCEATVGHRIQTARFSTTSQWIRRGRGVPSLSLPATHSQHHLFFSTTAMNNNSNTKPTDGNKHSHSHEGSNHNHVHEHSDQEHAAKPHTHSHEEPHSHSHSLFGHSHSHSSADSVFVQEHGGLKNPAIRITWIGLLANLSMAIGKGIGGIVFHSQALLADSIHALSDLISDFLTLATVSVAARPPTQDFPNGYGKIETLGSLGVSALLFLAGISMGWNGLISILQQLLGENYFLDLITQFVGHGHSHSHIGTVDHAASEAIAHTHTHSSDAASAAATAIAVAPSVDLNAMWLALASVGVKEWLFHATMKVANSTGSSVLVANAWHHRIDSLTSIVAVATIGGSYLFGLNWLDALGGLLVSCVIIRAGYQNGFAAALELADSSTTVPHEIIETNTHAVKTALTQATAEGAMNLGDFDIHKILVMSSGPNYITQVELKTAPNTSIAKSANVTTFVERELLAHDPRLKRVTVKCTDTESIKRLLSEQKEKHA</sequence>
<evidence type="ECO:0000259" key="12">
    <source>
        <dbReference type="Pfam" id="PF01545"/>
    </source>
</evidence>
<dbReference type="InterPro" id="IPR050291">
    <property type="entry name" value="CDF_Transporter"/>
</dbReference>
<dbReference type="SUPFAM" id="SSF161111">
    <property type="entry name" value="Cation efflux protein transmembrane domain-like"/>
    <property type="match status" value="1"/>
</dbReference>
<keyword evidence="3" id="KW-0409">Iron storage</keyword>
<protein>
    <recommendedName>
        <fullName evidence="12">Cation efflux protein transmembrane domain-containing protein</fullName>
    </recommendedName>
</protein>
<keyword evidence="7" id="KW-1133">Transmembrane helix</keyword>
<evidence type="ECO:0000256" key="3">
    <source>
        <dbReference type="ARBA" id="ARBA00022434"/>
    </source>
</evidence>
<dbReference type="FunFam" id="1.20.1510.10:FF:000013">
    <property type="entry name" value="Cation efflux family protein"/>
    <property type="match status" value="1"/>
</dbReference>
<proteinExistence type="inferred from homology"/>
<dbReference type="PANTHER" id="PTHR43840:SF15">
    <property type="entry name" value="MITOCHONDRIAL METAL TRANSPORTER 1-RELATED"/>
    <property type="match status" value="1"/>
</dbReference>
<dbReference type="Gene3D" id="1.20.1510.10">
    <property type="entry name" value="Cation efflux protein transmembrane domain"/>
    <property type="match status" value="1"/>
</dbReference>
<evidence type="ECO:0000256" key="1">
    <source>
        <dbReference type="ARBA" id="ARBA00004141"/>
    </source>
</evidence>
<dbReference type="AlphaFoldDB" id="A0A5E8B990"/>
<keyword evidence="3" id="KW-0408">Iron</keyword>
<evidence type="ECO:0000313" key="13">
    <source>
        <dbReference type="EMBL" id="VVT47446.1"/>
    </source>
</evidence>
<dbReference type="PANTHER" id="PTHR43840">
    <property type="entry name" value="MITOCHONDRIAL METAL TRANSPORTER 1-RELATED"/>
    <property type="match status" value="1"/>
</dbReference>
<dbReference type="EMBL" id="CABVLU010000001">
    <property type="protein sequence ID" value="VVT47446.1"/>
    <property type="molecule type" value="Genomic_DNA"/>
</dbReference>
<organism evidence="13 14">
    <name type="scientific">Magnusiomyces paraingens</name>
    <dbReference type="NCBI Taxonomy" id="2606893"/>
    <lineage>
        <taxon>Eukaryota</taxon>
        <taxon>Fungi</taxon>
        <taxon>Dikarya</taxon>
        <taxon>Ascomycota</taxon>
        <taxon>Saccharomycotina</taxon>
        <taxon>Dipodascomycetes</taxon>
        <taxon>Dipodascales</taxon>
        <taxon>Dipodascaceae</taxon>
        <taxon>Magnusiomyces</taxon>
    </lineage>
</organism>
<evidence type="ECO:0000256" key="6">
    <source>
        <dbReference type="ARBA" id="ARBA00022692"/>
    </source>
</evidence>
<evidence type="ECO:0000256" key="2">
    <source>
        <dbReference type="ARBA" id="ARBA00008873"/>
    </source>
</evidence>
<gene>
    <name evidence="13" type="ORF">SAPINGB_P001715</name>
</gene>
<feature type="region of interest" description="Disordered" evidence="11">
    <location>
        <begin position="168"/>
        <end position="228"/>
    </location>
</feature>
<feature type="compositionally biased region" description="Polar residues" evidence="11">
    <location>
        <begin position="168"/>
        <end position="178"/>
    </location>
</feature>
<evidence type="ECO:0000256" key="7">
    <source>
        <dbReference type="ARBA" id="ARBA00022989"/>
    </source>
</evidence>
<evidence type="ECO:0000256" key="5">
    <source>
        <dbReference type="ARBA" id="ARBA00022496"/>
    </source>
</evidence>
<dbReference type="GeneID" id="43580536"/>
<feature type="compositionally biased region" description="Basic and acidic residues" evidence="11">
    <location>
        <begin position="179"/>
        <end position="217"/>
    </location>
</feature>
<comment type="similarity">
    <text evidence="2">Belongs to the cation diffusion facilitator (CDF) transporter (TC 2.A.4) family. SLC30A subfamily.</text>
</comment>
<evidence type="ECO:0000256" key="9">
    <source>
        <dbReference type="ARBA" id="ARBA00023136"/>
    </source>
</evidence>
<dbReference type="RefSeq" id="XP_031852327.1">
    <property type="nucleotide sequence ID" value="XM_031996436.1"/>
</dbReference>
<dbReference type="GO" id="GO:0006879">
    <property type="term" value="P:intracellular iron ion homeostasis"/>
    <property type="evidence" value="ECO:0007669"/>
    <property type="project" value="UniProtKB-KW"/>
</dbReference>
<name>A0A5E8B990_9ASCO</name>
<dbReference type="GO" id="GO:0016020">
    <property type="term" value="C:membrane"/>
    <property type="evidence" value="ECO:0007669"/>
    <property type="project" value="UniProtKB-SubCell"/>
</dbReference>
<comment type="subcellular location">
    <subcellularLocation>
        <location evidence="1">Membrane</location>
        <topology evidence="1">Multi-pass membrane protein</topology>
    </subcellularLocation>
</comment>
<evidence type="ECO:0000256" key="10">
    <source>
        <dbReference type="ARBA" id="ARBA00055037"/>
    </source>
</evidence>
<dbReference type="Proteomes" id="UP000398389">
    <property type="component" value="Unassembled WGS sequence"/>
</dbReference>
<evidence type="ECO:0000256" key="4">
    <source>
        <dbReference type="ARBA" id="ARBA00022448"/>
    </source>
</evidence>
<keyword evidence="9" id="KW-0472">Membrane</keyword>
<keyword evidence="4" id="KW-0813">Transport</keyword>
<dbReference type="OrthoDB" id="435980at2759"/>
<evidence type="ECO:0000256" key="8">
    <source>
        <dbReference type="ARBA" id="ARBA00023065"/>
    </source>
</evidence>